<dbReference type="EMBL" id="LACB01000064">
    <property type="protein sequence ID" value="KAJ9490168.1"/>
    <property type="molecule type" value="Genomic_DNA"/>
</dbReference>
<gene>
    <name evidence="2" type="ORF">VN97_g3099</name>
</gene>
<feature type="region of interest" description="Disordered" evidence="1">
    <location>
        <begin position="233"/>
        <end position="254"/>
    </location>
</feature>
<accession>A0AAI9XBL9</accession>
<feature type="compositionally biased region" description="Polar residues" evidence="1">
    <location>
        <begin position="237"/>
        <end position="254"/>
    </location>
</feature>
<protein>
    <submittedName>
        <fullName evidence="2">Uncharacterized protein</fullName>
    </submittedName>
</protein>
<reference evidence="2" key="2">
    <citation type="journal article" date="2016" name="Fungal Biol.">
        <title>Ochratoxin A production by Penicillium thymicola.</title>
        <authorList>
            <person name="Nguyen H.D.T."/>
            <person name="McMullin D.R."/>
            <person name="Ponomareva E."/>
            <person name="Riley R."/>
            <person name="Pomraning K.R."/>
            <person name="Baker S.E."/>
            <person name="Seifert K.A."/>
        </authorList>
    </citation>
    <scope>NUCLEOTIDE SEQUENCE</scope>
    <source>
        <strain evidence="2">DAOM 180753</strain>
    </source>
</reference>
<dbReference type="PANTHER" id="PTHR36102:SF5">
    <property type="entry name" value="YDR124W-LIKE HELICAL BUNDLE DOMAIN-CONTAINING PROTEIN"/>
    <property type="match status" value="1"/>
</dbReference>
<organism evidence="2 3">
    <name type="scientific">Penicillium thymicola</name>
    <dbReference type="NCBI Taxonomy" id="293382"/>
    <lineage>
        <taxon>Eukaryota</taxon>
        <taxon>Fungi</taxon>
        <taxon>Dikarya</taxon>
        <taxon>Ascomycota</taxon>
        <taxon>Pezizomycotina</taxon>
        <taxon>Eurotiomycetes</taxon>
        <taxon>Eurotiomycetidae</taxon>
        <taxon>Eurotiales</taxon>
        <taxon>Aspergillaceae</taxon>
        <taxon>Penicillium</taxon>
    </lineage>
</organism>
<dbReference type="PANTHER" id="PTHR36102">
    <property type="entry name" value="CHROMOSOME 10, WHOLE GENOME SHOTGUN SEQUENCE"/>
    <property type="match status" value="1"/>
</dbReference>
<reference evidence="2" key="1">
    <citation type="submission" date="2015-06" db="EMBL/GenBank/DDBJ databases">
        <authorList>
            <person name="Nguyen H."/>
        </authorList>
    </citation>
    <scope>NUCLEOTIDE SEQUENCE</scope>
    <source>
        <strain evidence="2">DAOM 180753</strain>
    </source>
</reference>
<evidence type="ECO:0000256" key="1">
    <source>
        <dbReference type="SAM" id="MobiDB-lite"/>
    </source>
</evidence>
<keyword evidence="3" id="KW-1185">Reference proteome</keyword>
<dbReference type="InterPro" id="IPR021264">
    <property type="entry name" value="AFUB_079030/YDR124W-like"/>
</dbReference>
<proteinExistence type="predicted"/>
<evidence type="ECO:0000313" key="2">
    <source>
        <dbReference type="EMBL" id="KAJ9490168.1"/>
    </source>
</evidence>
<dbReference type="Proteomes" id="UP001227192">
    <property type="component" value="Unassembled WGS sequence"/>
</dbReference>
<dbReference type="AlphaFoldDB" id="A0AAI9XBL9"/>
<name>A0AAI9XBL9_PENTH</name>
<sequence length="254" mass="28709">MMTRSSFPPPYVHFAMIYLDCDGKLTVDESSSIQEQNSTLFTLEVRRYFLEILGKHIGASVCQRIELLLHIIPKLDTYGITADKLKDITSGTKRSLKHVSHIETIYKILRVRRMEERFERGEVGANMVVYTMIRSHNLKGNEGDDSTTLVAQHISHGIMNPTSPFEQASTSLTTPIDNIPSNRYLPSRFSMAEPLNFENPACQGRHYYATPTQCSDNCRSPCSALLWQKRKSAPMKSRSQLSTTPLTTPIQAPL</sequence>
<comment type="caution">
    <text evidence="2">The sequence shown here is derived from an EMBL/GenBank/DDBJ whole genome shotgun (WGS) entry which is preliminary data.</text>
</comment>
<evidence type="ECO:0000313" key="3">
    <source>
        <dbReference type="Proteomes" id="UP001227192"/>
    </source>
</evidence>